<name>A0A6J4QAW5_9ACTN</name>
<dbReference type="EMBL" id="CADCVC010000081">
    <property type="protein sequence ID" value="CAA9436688.1"/>
    <property type="molecule type" value="Genomic_DNA"/>
</dbReference>
<accession>A0A6J4QAW5</accession>
<organism evidence="2">
    <name type="scientific">uncultured Rubrobacteraceae bacterium</name>
    <dbReference type="NCBI Taxonomy" id="349277"/>
    <lineage>
        <taxon>Bacteria</taxon>
        <taxon>Bacillati</taxon>
        <taxon>Actinomycetota</taxon>
        <taxon>Rubrobacteria</taxon>
        <taxon>Rubrobacterales</taxon>
        <taxon>Rubrobacteraceae</taxon>
        <taxon>environmental samples</taxon>
    </lineage>
</organism>
<evidence type="ECO:0000256" key="1">
    <source>
        <dbReference type="SAM" id="MobiDB-lite"/>
    </source>
</evidence>
<reference evidence="2" key="1">
    <citation type="submission" date="2020-02" db="EMBL/GenBank/DDBJ databases">
        <authorList>
            <person name="Meier V. D."/>
        </authorList>
    </citation>
    <scope>NUCLEOTIDE SEQUENCE</scope>
    <source>
        <strain evidence="2">AVDCRST_MAG80</strain>
    </source>
</reference>
<dbReference type="AlphaFoldDB" id="A0A6J4QAW5"/>
<protein>
    <submittedName>
        <fullName evidence="2">Uncharacterized protein</fullName>
    </submittedName>
</protein>
<sequence length="38" mass="4070">MTSAGLLHLNPSPPTRWSPSSSDPRRSLLHLVPPGHGI</sequence>
<gene>
    <name evidence="2" type="ORF">AVDCRST_MAG80-964</name>
</gene>
<evidence type="ECO:0000313" key="2">
    <source>
        <dbReference type="EMBL" id="CAA9436688.1"/>
    </source>
</evidence>
<proteinExistence type="predicted"/>
<feature type="region of interest" description="Disordered" evidence="1">
    <location>
        <begin position="1"/>
        <end position="38"/>
    </location>
</feature>